<feature type="region of interest" description="Disordered" evidence="1">
    <location>
        <begin position="1"/>
        <end position="25"/>
    </location>
</feature>
<reference evidence="3 4" key="1">
    <citation type="submission" date="2019-06" db="EMBL/GenBank/DDBJ databases">
        <title>Sequencing the genomes of 1000 actinobacteria strains.</title>
        <authorList>
            <person name="Klenk H.-P."/>
        </authorList>
    </citation>
    <scope>NUCLEOTIDE SEQUENCE [LARGE SCALE GENOMIC DNA]</scope>
    <source>
        <strain evidence="3 4">DSM 102200</strain>
    </source>
</reference>
<accession>A0A543CSC4</accession>
<organism evidence="3 4">
    <name type="scientific">Actinoallomurus bryophytorum</name>
    <dbReference type="NCBI Taxonomy" id="1490222"/>
    <lineage>
        <taxon>Bacteria</taxon>
        <taxon>Bacillati</taxon>
        <taxon>Actinomycetota</taxon>
        <taxon>Actinomycetes</taxon>
        <taxon>Streptosporangiales</taxon>
        <taxon>Thermomonosporaceae</taxon>
        <taxon>Actinoallomurus</taxon>
    </lineage>
</organism>
<protein>
    <submittedName>
        <fullName evidence="3">Uncharacterized protein</fullName>
    </submittedName>
</protein>
<evidence type="ECO:0000256" key="2">
    <source>
        <dbReference type="SAM" id="Phobius"/>
    </source>
</evidence>
<keyword evidence="2" id="KW-1133">Transmembrane helix</keyword>
<dbReference type="AlphaFoldDB" id="A0A543CSC4"/>
<keyword evidence="2" id="KW-0812">Transmembrane</keyword>
<dbReference type="EMBL" id="VFOZ01000001">
    <property type="protein sequence ID" value="TQL99900.1"/>
    <property type="molecule type" value="Genomic_DNA"/>
</dbReference>
<evidence type="ECO:0000256" key="1">
    <source>
        <dbReference type="SAM" id="MobiDB-lite"/>
    </source>
</evidence>
<evidence type="ECO:0000313" key="3">
    <source>
        <dbReference type="EMBL" id="TQL99900.1"/>
    </source>
</evidence>
<feature type="transmembrane region" description="Helical" evidence="2">
    <location>
        <begin position="34"/>
        <end position="57"/>
    </location>
</feature>
<comment type="caution">
    <text evidence="3">The sequence shown here is derived from an EMBL/GenBank/DDBJ whole genome shotgun (WGS) entry which is preliminary data.</text>
</comment>
<feature type="compositionally biased region" description="Basic and acidic residues" evidence="1">
    <location>
        <begin position="14"/>
        <end position="24"/>
    </location>
</feature>
<dbReference type="RefSeq" id="WP_246122115.1">
    <property type="nucleotide sequence ID" value="NZ_VFOZ01000001.1"/>
</dbReference>
<keyword evidence="2" id="KW-0472">Membrane</keyword>
<sequence length="227" mass="24071">MASGTTGRNGRRGTARERVEAARRAERRRRSRRIAVLAACCVVAAAAMVAAFVVVVAHDGPGRQRPAAGRLTWPRPEDTADRARAIGLAVAPMEGTALHFHTHLDILVDGRSVAVPAGLGIAGSGQEMAELHTHDTTGVLHIEAPATGKHYTLGQLFTEWNLRLDATNLGDLKAGEGRILTAYVDGRRQGGDPAAIELTRHREIALVYGPAGARPKVPSSYAFPSGL</sequence>
<name>A0A543CSC4_9ACTN</name>
<dbReference type="Proteomes" id="UP000316096">
    <property type="component" value="Unassembled WGS sequence"/>
</dbReference>
<proteinExistence type="predicted"/>
<gene>
    <name evidence="3" type="ORF">FB559_5601</name>
</gene>
<keyword evidence="4" id="KW-1185">Reference proteome</keyword>
<evidence type="ECO:0000313" key="4">
    <source>
        <dbReference type="Proteomes" id="UP000316096"/>
    </source>
</evidence>